<evidence type="ECO:0000313" key="2">
    <source>
        <dbReference type="Proteomes" id="UP000801492"/>
    </source>
</evidence>
<keyword evidence="2" id="KW-1185">Reference proteome</keyword>
<dbReference type="PANTHER" id="PTHR35450:SF2">
    <property type="entry name" value="REVERSE TRANSCRIPTASE DOMAIN-CONTAINING PROTEIN"/>
    <property type="match status" value="1"/>
</dbReference>
<name>A0A8K0CWV9_IGNLU</name>
<evidence type="ECO:0000313" key="1">
    <source>
        <dbReference type="EMBL" id="KAF2891892.1"/>
    </source>
</evidence>
<comment type="caution">
    <text evidence="1">The sequence shown here is derived from an EMBL/GenBank/DDBJ whole genome shotgun (WGS) entry which is preliminary data.</text>
</comment>
<dbReference type="Proteomes" id="UP000801492">
    <property type="component" value="Unassembled WGS sequence"/>
</dbReference>
<dbReference type="AlphaFoldDB" id="A0A8K0CWV9"/>
<accession>A0A8K0CWV9</accession>
<protein>
    <submittedName>
        <fullName evidence="1">Uncharacterized protein</fullName>
    </submittedName>
</protein>
<dbReference type="PANTHER" id="PTHR35450">
    <property type="entry name" value="REVERSE TRANSCRIPTASE DOMAIN-CONTAINING PROTEIN"/>
    <property type="match status" value="1"/>
</dbReference>
<gene>
    <name evidence="1" type="ORF">ILUMI_14281</name>
</gene>
<proteinExistence type="predicted"/>
<sequence length="230" mass="27232">MLTIYKMLHPKDGGRRLSQVVGTYKAAIINLSYKYVRQIKRIDQNLPTGQSIMRIARKISEEIQIEERGNETEENTKKKIKNKILEEIKKKWVEKQMHGQYPRAVQEHLIEKKRTYKWLRKRELKGKTKSLIIAAQDQAINTRCHKKNILRQNVNSKGRLCEEHETTTDHIIAGCTTFAKHEYIKRHDQVCRNLHYNICKEYGIKVGKKWYEHNPQPVVETGETIRMLNK</sequence>
<dbReference type="EMBL" id="VTPC01020389">
    <property type="protein sequence ID" value="KAF2891892.1"/>
    <property type="molecule type" value="Genomic_DNA"/>
</dbReference>
<dbReference type="OrthoDB" id="5962029at2759"/>
<organism evidence="1 2">
    <name type="scientific">Ignelater luminosus</name>
    <name type="common">Cucubano</name>
    <name type="synonym">Pyrophorus luminosus</name>
    <dbReference type="NCBI Taxonomy" id="2038154"/>
    <lineage>
        <taxon>Eukaryota</taxon>
        <taxon>Metazoa</taxon>
        <taxon>Ecdysozoa</taxon>
        <taxon>Arthropoda</taxon>
        <taxon>Hexapoda</taxon>
        <taxon>Insecta</taxon>
        <taxon>Pterygota</taxon>
        <taxon>Neoptera</taxon>
        <taxon>Endopterygota</taxon>
        <taxon>Coleoptera</taxon>
        <taxon>Polyphaga</taxon>
        <taxon>Elateriformia</taxon>
        <taxon>Elateroidea</taxon>
        <taxon>Elateridae</taxon>
        <taxon>Agrypninae</taxon>
        <taxon>Pyrophorini</taxon>
        <taxon>Ignelater</taxon>
    </lineage>
</organism>
<reference evidence="1" key="1">
    <citation type="submission" date="2019-08" db="EMBL/GenBank/DDBJ databases">
        <title>The genome of the North American firefly Photinus pyralis.</title>
        <authorList>
            <consortium name="Photinus pyralis genome working group"/>
            <person name="Fallon T.R."/>
            <person name="Sander Lower S.E."/>
            <person name="Weng J.-K."/>
        </authorList>
    </citation>
    <scope>NUCLEOTIDE SEQUENCE</scope>
    <source>
        <strain evidence="1">TRF0915ILg1</strain>
        <tissue evidence="1">Whole body</tissue>
    </source>
</reference>